<dbReference type="InterPro" id="IPR011836">
    <property type="entry name" value="YhdP"/>
</dbReference>
<keyword evidence="1" id="KW-1133">Transmembrane helix</keyword>
<dbReference type="InterPro" id="IPR025263">
    <property type="entry name" value="YhdP_central"/>
</dbReference>
<dbReference type="PANTHER" id="PTHR38690">
    <property type="entry name" value="PROTEASE-RELATED"/>
    <property type="match status" value="1"/>
</dbReference>
<accession>A0ABX1QHP9</accession>
<protein>
    <recommendedName>
        <fullName evidence="2">YhdP central domain-containing protein</fullName>
    </recommendedName>
</protein>
<keyword evidence="4" id="KW-1185">Reference proteome</keyword>
<feature type="transmembrane region" description="Helical" evidence="1">
    <location>
        <begin position="12"/>
        <end position="36"/>
    </location>
</feature>
<evidence type="ECO:0000313" key="4">
    <source>
        <dbReference type="Proteomes" id="UP000669605"/>
    </source>
</evidence>
<sequence length="1100" mass="117821">MSATVGRRLGIAAAMILGVAAVLMVMLLAALRFWLWPELDLWREALVRELSARSGMEVSIGRLEGQWDGWWPVAVASEVQVRTGEAEASLPLVRVTLGGGWAAWRAGKGVVQVLVPAARVRVDDAAALEQRLRSGGSTPSAGLPTGVSIEVGEAQLVWRRDGNEAQARGALTLAMGVWGWQAGFEGEAPGAVRHAVVLLSGSRLGRVEAHFDLKEIGGESLALWWPQAASLRPQGSVSGVVVSSGKSLHSLDLALDEVGWAAVGDSFGVRGVSGHIAGDRSGGEFAVSIAQGAMSWPAVWPQLATVAVPEGVLRGRWAYDGNGYDLTFEEGRLRTEDFTAQLSGHYRLARTGDVADLQGSLDEVVLDRLVRYLPGRAVGPHVQEWLHDALVAGKLSAVEFRLRGPLADFPFRDNGGEFWLRLPLDGVTLRFASQWPEFEQVKGVVTFDRGVVAIEVSQARAQGVQFGPVRARIPLFDAEIPVLTVEGEAEGPWPAFLRYAAASPLREELPLMALETVQLEAKAALRLALTLPLAGDLVHGVSGTLTFSEGRIPAQVTGWPIEQIRGEVVFDGHGVRSAQAEGKWWNAPVTAKWLGGDPPKLSVQGSFSAAQLSAVFGKLPLSGSTAVSGTMTFAKDGPELVLTSDLSGMGSDLPPPLDKAAGARWPSRAEFAFLPSGMEAKVQLGERLRFVRARDGAWAAVVGTVDAPPAPRKGGRLRFAAPELDLDRWLAVVEGIGDGAEGTAFVALEVDTARARFLARNWHRVRVQGENEGPVWSLAVAADEAQGNVHVTLGKGGAERVEGRFAKLMMPEVTEGQSLPQEGHLPAFDLTVDRFGVGDRWLGALTLQASLAPGRWSLDALTLAVPSVFRIEASGMWRDGARSLTELKTTMIIDDAGKTVRHWFDTGGLVGGKGRVTAQWRWPGLPLEFDLYRLGGSGTIEITNGRFEEIEPGVGRLLGILSLQSLPRRLLLDFGDVFVEGMAFDRLFGTFAMNEGYLTTGDLRISAPSATVEIVGLVDLRQQTQELEVTVRPRLSDSAAVAVGIANPIAGALAFIGQKILGDPFGRILGRRFHVSGPWTAPEVKPLEPPVSVNGEERTP</sequence>
<dbReference type="RefSeq" id="WP_169114647.1">
    <property type="nucleotide sequence ID" value="NZ_JAAAUB010000001.1"/>
</dbReference>
<reference evidence="3 4" key="1">
    <citation type="journal article" date="2020" name="Curr. Microbiol.">
        <title>Tepidiphilus baoligensis sp. nov., a Novel Bacterium of the Family Hydrogenophilaceae Isolated from an Oil Reservoir.</title>
        <authorList>
            <person name="Zhang X."/>
            <person name="Wang G."/>
            <person name="Ma X."/>
            <person name="Yu J."/>
            <person name="You J."/>
            <person name="Xue Y."/>
            <person name="Ma Y."/>
        </authorList>
    </citation>
    <scope>NUCLEOTIDE SEQUENCE [LARGE SCALE GENOMIC DNA]</scope>
    <source>
        <strain evidence="3 4">B18-69</strain>
    </source>
</reference>
<proteinExistence type="predicted"/>
<gene>
    <name evidence="3" type="ORF">GV368_00775</name>
</gene>
<dbReference type="Proteomes" id="UP000669605">
    <property type="component" value="Unassembled WGS sequence"/>
</dbReference>
<comment type="caution">
    <text evidence="3">The sequence shown here is derived from an EMBL/GenBank/DDBJ whole genome shotgun (WGS) entry which is preliminary data.</text>
</comment>
<name>A0ABX1QHP9_9PROT</name>
<organism evidence="3 4">
    <name type="scientific">Tepidiphilus baoligensis</name>
    <dbReference type="NCBI Taxonomy" id="2698687"/>
    <lineage>
        <taxon>Bacteria</taxon>
        <taxon>Pseudomonadati</taxon>
        <taxon>Pseudomonadota</taxon>
        <taxon>Hydrogenophilia</taxon>
        <taxon>Hydrogenophilales</taxon>
        <taxon>Hydrogenophilaceae</taxon>
        <taxon>Tepidiphilus</taxon>
    </lineage>
</organism>
<dbReference type="PANTHER" id="PTHR38690:SF1">
    <property type="entry name" value="PROTEASE"/>
    <property type="match status" value="1"/>
</dbReference>
<dbReference type="Pfam" id="PF13116">
    <property type="entry name" value="YhdP"/>
    <property type="match status" value="1"/>
</dbReference>
<feature type="domain" description="YhdP central" evidence="2">
    <location>
        <begin position="229"/>
        <end position="1084"/>
    </location>
</feature>
<keyword evidence="1" id="KW-0812">Transmembrane</keyword>
<keyword evidence="1" id="KW-0472">Membrane</keyword>
<dbReference type="EMBL" id="JAAAUB010000001">
    <property type="protein sequence ID" value="NMH15665.1"/>
    <property type="molecule type" value="Genomic_DNA"/>
</dbReference>
<evidence type="ECO:0000259" key="2">
    <source>
        <dbReference type="Pfam" id="PF13116"/>
    </source>
</evidence>
<evidence type="ECO:0000256" key="1">
    <source>
        <dbReference type="SAM" id="Phobius"/>
    </source>
</evidence>
<evidence type="ECO:0000313" key="3">
    <source>
        <dbReference type="EMBL" id="NMH15665.1"/>
    </source>
</evidence>